<dbReference type="EMBL" id="FXTB01000005">
    <property type="protein sequence ID" value="SMO71349.1"/>
    <property type="molecule type" value="Genomic_DNA"/>
</dbReference>
<dbReference type="Proteomes" id="UP000319040">
    <property type="component" value="Unassembled WGS sequence"/>
</dbReference>
<evidence type="ECO:0000256" key="7">
    <source>
        <dbReference type="SAM" id="Phobius"/>
    </source>
</evidence>
<gene>
    <name evidence="10" type="ORF">SAMN06265379_105216</name>
</gene>
<feature type="domain" description="ABC3 transporter permease C-terminal" evidence="8">
    <location>
        <begin position="280"/>
        <end position="403"/>
    </location>
</feature>
<keyword evidence="11" id="KW-1185">Reference proteome</keyword>
<comment type="subcellular location">
    <subcellularLocation>
        <location evidence="1">Cell membrane</location>
        <topology evidence="1">Multi-pass membrane protein</topology>
    </subcellularLocation>
</comment>
<evidence type="ECO:0000256" key="2">
    <source>
        <dbReference type="ARBA" id="ARBA00005236"/>
    </source>
</evidence>
<evidence type="ECO:0000256" key="4">
    <source>
        <dbReference type="ARBA" id="ARBA00022692"/>
    </source>
</evidence>
<comment type="similarity">
    <text evidence="2">Belongs to the ABC-4 integral membrane protein family. LolC/E subfamily.</text>
</comment>
<dbReference type="OrthoDB" id="1522724at2"/>
<keyword evidence="4 7" id="KW-0812">Transmembrane</keyword>
<dbReference type="InterPro" id="IPR025857">
    <property type="entry name" value="MacB_PCD"/>
</dbReference>
<dbReference type="Pfam" id="PF02687">
    <property type="entry name" value="FtsX"/>
    <property type="match status" value="1"/>
</dbReference>
<reference evidence="10 11" key="1">
    <citation type="submission" date="2017-05" db="EMBL/GenBank/DDBJ databases">
        <authorList>
            <person name="Varghese N."/>
            <person name="Submissions S."/>
        </authorList>
    </citation>
    <scope>NUCLEOTIDE SEQUENCE [LARGE SCALE GENOMIC DNA]</scope>
    <source>
        <strain evidence="10 11">DSM 27040</strain>
    </source>
</reference>
<evidence type="ECO:0000256" key="6">
    <source>
        <dbReference type="ARBA" id="ARBA00023136"/>
    </source>
</evidence>
<evidence type="ECO:0000313" key="11">
    <source>
        <dbReference type="Proteomes" id="UP000319040"/>
    </source>
</evidence>
<evidence type="ECO:0000256" key="1">
    <source>
        <dbReference type="ARBA" id="ARBA00004651"/>
    </source>
</evidence>
<dbReference type="Pfam" id="PF12704">
    <property type="entry name" value="MacB_PCD"/>
    <property type="match status" value="1"/>
</dbReference>
<name>A0A521DI21_SACCC</name>
<dbReference type="GO" id="GO:0044874">
    <property type="term" value="P:lipoprotein localization to outer membrane"/>
    <property type="evidence" value="ECO:0007669"/>
    <property type="project" value="TreeGrafter"/>
</dbReference>
<evidence type="ECO:0000259" key="8">
    <source>
        <dbReference type="Pfam" id="PF02687"/>
    </source>
</evidence>
<feature type="domain" description="MacB-like periplasmic core" evidence="9">
    <location>
        <begin position="25"/>
        <end position="249"/>
    </location>
</feature>
<keyword evidence="10" id="KW-0449">Lipoprotein</keyword>
<feature type="transmembrane region" description="Helical" evidence="7">
    <location>
        <begin position="276"/>
        <end position="302"/>
    </location>
</feature>
<evidence type="ECO:0000259" key="9">
    <source>
        <dbReference type="Pfam" id="PF12704"/>
    </source>
</evidence>
<dbReference type="InterPro" id="IPR051447">
    <property type="entry name" value="Lipoprotein-release_system"/>
</dbReference>
<evidence type="ECO:0000256" key="5">
    <source>
        <dbReference type="ARBA" id="ARBA00022989"/>
    </source>
</evidence>
<evidence type="ECO:0000313" key="10">
    <source>
        <dbReference type="EMBL" id="SMO71349.1"/>
    </source>
</evidence>
<feature type="transmembrane region" description="Helical" evidence="7">
    <location>
        <begin position="323"/>
        <end position="350"/>
    </location>
</feature>
<dbReference type="AlphaFoldDB" id="A0A521DI21"/>
<dbReference type="GO" id="GO:0098797">
    <property type="term" value="C:plasma membrane protein complex"/>
    <property type="evidence" value="ECO:0007669"/>
    <property type="project" value="TreeGrafter"/>
</dbReference>
<dbReference type="InterPro" id="IPR003838">
    <property type="entry name" value="ABC3_permease_C"/>
</dbReference>
<keyword evidence="6 7" id="KW-0472">Membrane</keyword>
<dbReference type="PANTHER" id="PTHR30489">
    <property type="entry name" value="LIPOPROTEIN-RELEASING SYSTEM TRANSMEMBRANE PROTEIN LOLE"/>
    <property type="match status" value="1"/>
</dbReference>
<organism evidence="10 11">
    <name type="scientific">Saccharicrinis carchari</name>
    <dbReference type="NCBI Taxonomy" id="1168039"/>
    <lineage>
        <taxon>Bacteria</taxon>
        <taxon>Pseudomonadati</taxon>
        <taxon>Bacteroidota</taxon>
        <taxon>Bacteroidia</taxon>
        <taxon>Marinilabiliales</taxon>
        <taxon>Marinilabiliaceae</taxon>
        <taxon>Saccharicrinis</taxon>
    </lineage>
</organism>
<feature type="transmembrane region" description="Helical" evidence="7">
    <location>
        <begin position="20"/>
        <end position="46"/>
    </location>
</feature>
<dbReference type="PANTHER" id="PTHR30489:SF0">
    <property type="entry name" value="LIPOPROTEIN-RELEASING SYSTEM TRANSMEMBRANE PROTEIN LOLE"/>
    <property type="match status" value="1"/>
</dbReference>
<keyword evidence="5 7" id="KW-1133">Transmembrane helix</keyword>
<evidence type="ECO:0000256" key="3">
    <source>
        <dbReference type="ARBA" id="ARBA00022475"/>
    </source>
</evidence>
<accession>A0A521DI21</accession>
<dbReference type="RefSeq" id="WP_142533663.1">
    <property type="nucleotide sequence ID" value="NZ_FXTB01000005.1"/>
</dbReference>
<protein>
    <submittedName>
        <fullName evidence="10">Lipoprotein-releasing system permease protein</fullName>
    </submittedName>
</protein>
<sequence length="410" mass="45646">MKLILEIALKFLFGKKSKGIINTISTISIVGVGVGSLALLMVLSVFNGLHGLIGGLYGSFDPDFKVIATQGKFYSIDTLDIQRIQNMDEVIQVAPVVEDNALLKYNQRRVTGIVMGVDSTFSQVSRLDSIIIDGKFIINDDFGYGGAIGFELADQLNVRPTFMTPLAIYVPQRNKKISLTRPDEAFNTHYVHPKGIFMVKQKEYDSQYLIIDIGLARKLFQYKPSEVSYLAVAIKADASVDRVQRRIETIVGQSFQVKNRQQQHASFYKMMKVEKLMAYLILCFILIIATFNLIGTMSMLIFDKKEGIKTLKSIGADKRMVTRVFLVEGWLISLIGVVSGVALGIILVLVQQHLGIVKFASGGNFVVDAYPVKLLLTDIIVTMVTVTSIGFLATLYPVKVIVRNYYDEAK</sequence>
<feature type="transmembrane region" description="Helical" evidence="7">
    <location>
        <begin position="370"/>
        <end position="396"/>
    </location>
</feature>
<keyword evidence="3" id="KW-1003">Cell membrane</keyword>
<proteinExistence type="inferred from homology"/>